<evidence type="ECO:0000313" key="3">
    <source>
        <dbReference type="Proteomes" id="UP000195489"/>
    </source>
</evidence>
<keyword evidence="1" id="KW-0812">Transmembrane</keyword>
<dbReference type="SMART" id="SM01411">
    <property type="entry name" value="Ephrin_rec_like"/>
    <property type="match status" value="1"/>
</dbReference>
<gene>
    <name evidence="2" type="ORF">PCHCB_000353300</name>
</gene>
<feature type="transmembrane region" description="Helical" evidence="1">
    <location>
        <begin position="617"/>
        <end position="634"/>
    </location>
</feature>
<feature type="transmembrane region" description="Helical" evidence="1">
    <location>
        <begin position="240"/>
        <end position="261"/>
    </location>
</feature>
<evidence type="ECO:0008006" key="4">
    <source>
        <dbReference type="Google" id="ProtNLM"/>
    </source>
</evidence>
<feature type="transmembrane region" description="Helical" evidence="1">
    <location>
        <begin position="297"/>
        <end position="321"/>
    </location>
</feature>
<dbReference type="Gene3D" id="2.10.50.10">
    <property type="entry name" value="Tumor Necrosis Factor Receptor, subunit A, domain 2"/>
    <property type="match status" value="1"/>
</dbReference>
<organism evidence="2 3">
    <name type="scientific">Plasmodium chabaudi chabaudi</name>
    <dbReference type="NCBI Taxonomy" id="31271"/>
    <lineage>
        <taxon>Eukaryota</taxon>
        <taxon>Sar</taxon>
        <taxon>Alveolata</taxon>
        <taxon>Apicomplexa</taxon>
        <taxon>Aconoidasida</taxon>
        <taxon>Haemosporida</taxon>
        <taxon>Plasmodiidae</taxon>
        <taxon>Plasmodium</taxon>
        <taxon>Plasmodium (Vinckeia)</taxon>
    </lineage>
</organism>
<accession>A0A1D3S219</accession>
<dbReference type="AlphaFoldDB" id="A0A1D3S219"/>
<keyword evidence="1" id="KW-1133">Transmembrane helix</keyword>
<proteinExistence type="predicted"/>
<reference evidence="2 3" key="1">
    <citation type="submission" date="2016-08" db="EMBL/GenBank/DDBJ databases">
        <authorList>
            <consortium name="Pathogen Informatics"/>
        </authorList>
    </citation>
    <scope>NUCLEOTIDE SEQUENCE [LARGE SCALE GENOMIC DNA]</scope>
    <source>
        <strain evidence="2 3">CB</strain>
    </source>
</reference>
<sequence>MVCVMYVFLVYTVGWGFTFVSTALNLCSYGEYIKNNKCYECEENKYSNFKNAESCFSCPPSSYNNKRSSKFIHSCSCDSNYYLNYIGNRCDKCSDIASYFFCENNLNELYVDNVEHFLKHTNDINFKNYDRCSTKKDRKNIYPFMNNIFIYCKKPGVCLDTCGKCSENNEGFICNNCKENYYKNIYLKYSTCKKCYHIITSIIIILFYCFIFLIFLMILFKYINISLYFYHLNIYKKETIYFLHYFREFMFYLSLIFLISFSNDLTENEQDNSISYEHPNKKQKAYPKYDDLESIHYLLNIYLHNLFFDIIKVIHLNFLNYANIDCLYFLKTNSKLHTIEIFVFIFFVVLFGCLTLLCNFIFLYLRKSVNKYARNVGTNVIKLSSSLECCLEREDIDSVKSSSENKNKNNKKRDVKQFKKILLYPFLFPNFCHYTFVNVTFFYDNDVVEFFKTCVQIYYYQYVHIIMYMSCCFIMFIFLSGYICIGIFNYNISYYDTETLCYDNIHLKVTKYMGMLIISIFCFIYYILVFISILRTPYILREEYKYKYIYGFYTFLCKKNKYYYYIYRTIFINLLFLMNMQLPNNLSCLIYMSFLFILLICITIFLDPHITIKEYNIKLECFFFMFLFFLNIQLEQIRIVTYNTVLRVSLSILTLMIYSFILLYYLFYMLRDVYIYFSLYKYYIKNKSSIVEKNKKCCKYLEYYINYYLKKRVDINMSNIDSDEKKDADDLCRDNVDEDSLLENCDDPRTNSLSKKDIKYIYYKCVFISPFIPETIIQLLFIVKNINHIIHLRKNKSNDEIYNFIFENGYIEIQKTSIDRFLSKAKYIFINKFQGNYKLFKETMIRMFSKLVRSIKCYKDLYIRECIAEQIKKKYKINEIDKNVVVYDENYEQSHINTFLYKLRGLNENVCRKNKQFSLLFPSIDNVVLKTKKKFTEKKYAIIKE</sequence>
<feature type="transmembrane region" description="Helical" evidence="1">
    <location>
        <begin position="646"/>
        <end position="667"/>
    </location>
</feature>
<evidence type="ECO:0000256" key="1">
    <source>
        <dbReference type="SAM" id="Phobius"/>
    </source>
</evidence>
<feature type="transmembrane region" description="Helical" evidence="1">
    <location>
        <begin position="465"/>
        <end position="491"/>
    </location>
</feature>
<feature type="transmembrane region" description="Helical" evidence="1">
    <location>
        <begin position="512"/>
        <end position="534"/>
    </location>
</feature>
<dbReference type="Proteomes" id="UP000195489">
    <property type="component" value="Chromosome 12"/>
</dbReference>
<protein>
    <recommendedName>
        <fullName evidence="4">Tyrosine-protein kinase ephrin type A/B receptor-like domain-containing protein</fullName>
    </recommendedName>
</protein>
<keyword evidence="1" id="KW-0472">Membrane</keyword>
<feature type="transmembrane region" description="Helical" evidence="1">
    <location>
        <begin position="562"/>
        <end position="579"/>
    </location>
</feature>
<evidence type="ECO:0000313" key="2">
    <source>
        <dbReference type="EMBL" id="SCN62554.1"/>
    </source>
</evidence>
<feature type="transmembrane region" description="Helical" evidence="1">
    <location>
        <begin position="421"/>
        <end position="443"/>
    </location>
</feature>
<name>A0A1D3S219_PLACU</name>
<feature type="transmembrane region" description="Helical" evidence="1">
    <location>
        <begin position="195"/>
        <end position="220"/>
    </location>
</feature>
<dbReference type="EMBL" id="LT608164">
    <property type="protein sequence ID" value="SCN62554.1"/>
    <property type="molecule type" value="Genomic_DNA"/>
</dbReference>
<feature type="transmembrane region" description="Helical" evidence="1">
    <location>
        <begin position="6"/>
        <end position="27"/>
    </location>
</feature>
<feature type="transmembrane region" description="Helical" evidence="1">
    <location>
        <begin position="586"/>
        <end position="605"/>
    </location>
</feature>
<feature type="transmembrane region" description="Helical" evidence="1">
    <location>
        <begin position="341"/>
        <end position="365"/>
    </location>
</feature>